<dbReference type="Gene3D" id="2.60.40.3440">
    <property type="match status" value="2"/>
</dbReference>
<dbReference type="NCBIfam" id="NF012211">
    <property type="entry name" value="tand_rpt_95"/>
    <property type="match status" value="11"/>
</dbReference>
<evidence type="ECO:0000313" key="3">
    <source>
        <dbReference type="Proteomes" id="UP000198862"/>
    </source>
</evidence>
<evidence type="ECO:0000313" key="2">
    <source>
        <dbReference type="EMBL" id="SFB79217.1"/>
    </source>
</evidence>
<evidence type="ECO:0000256" key="1">
    <source>
        <dbReference type="SAM" id="SignalP"/>
    </source>
</evidence>
<name>A0A1I1DWL5_9GAMM</name>
<dbReference type="Pfam" id="PF17963">
    <property type="entry name" value="Big_9"/>
    <property type="match status" value="11"/>
</dbReference>
<protein>
    <submittedName>
        <fullName evidence="2">Calx-beta domain-containing protein</fullName>
    </submittedName>
</protein>
<keyword evidence="3" id="KW-1185">Reference proteome</keyword>
<dbReference type="EMBL" id="FOLO01000001">
    <property type="protein sequence ID" value="SFB79217.1"/>
    <property type="molecule type" value="Genomic_DNA"/>
</dbReference>
<organism evidence="2 3">
    <name type="scientific">Pseudoalteromonas denitrificans DSM 6059</name>
    <dbReference type="NCBI Taxonomy" id="1123010"/>
    <lineage>
        <taxon>Bacteria</taxon>
        <taxon>Pseudomonadati</taxon>
        <taxon>Pseudomonadota</taxon>
        <taxon>Gammaproteobacteria</taxon>
        <taxon>Alteromonadales</taxon>
        <taxon>Pseudoalteromonadaceae</taxon>
        <taxon>Pseudoalteromonas</taxon>
    </lineage>
</organism>
<dbReference type="Gene3D" id="2.60.40.2030">
    <property type="match status" value="4"/>
</dbReference>
<reference evidence="2 3" key="1">
    <citation type="submission" date="2016-10" db="EMBL/GenBank/DDBJ databases">
        <authorList>
            <person name="de Groot N.N."/>
        </authorList>
    </citation>
    <scope>NUCLEOTIDE SEQUENCE [LARGE SCALE GENOMIC DNA]</scope>
    <source>
        <strain evidence="2 3">DSM 6059</strain>
    </source>
</reference>
<keyword evidence="1" id="KW-0732">Signal</keyword>
<dbReference type="InterPro" id="IPR038081">
    <property type="entry name" value="CalX-like_sf"/>
</dbReference>
<proteinExistence type="predicted"/>
<sequence>MTFIILLAMFICGVSSQSANAAPVISSVTLSNSVHKVGDNVTISIFADQAGLTLVSGSVNGVNLSAFTDTGGGNYTASYIIIDGGNDIATGSDIPVNLILEDASNVQSNNYITPISQTADAIYANLPDINLTVSANSLVENSGSVNVIATLSGSLNNQWPAAITANLTYSGTATVDVDYTKSDSILIPQNNTSSLTSITGRVDNLYDAAVDESVTITLNTVSVGTVGTTNQQTVTIVDAQSAPVVTLSVATNSVSEVGGTSNITATLSNESFQDVVVNLAFSGTAASGAVDYNTPSNSITISGGSLSANAATGISTVNNELIEGNKTIIIDIASVVGGSENGVQQQTITILDDETANVSLSLSVASIAEAAGFTQLTATINKVTFQDVVVSLAYSGTAISGIDYVTPNLTITITQGQTTGSATITAIQDTDEEADESIIIDVTSVTGGVESGIQQQTISILDDDNQTQADVASVNEDNQVLIDVLSNDGGAGNELNPASVTVVTATTHGVTSVNTVNGIVTYTPDENYFGTDTFTYVVTNLRGTISSETAVAITINSVNDAPIAVNDTTSVAEDNTVVISVLSNDTDVDNATEIKSSSLAITTQPEHGQATISNGQISYKANADYNGSDFFGYTVSDVFDAVSNVATVSINVSGSNDAPRTTDDTATIAEDSVITIKVLENDQDIDGTLDITSIALVATPLKGDVQVQLDGSVIYTPNKDFFGLDTFTYTVKDNENALSLATRVNINVTAVNDAPVSANDIVVLKEDVAHTINAIGNDVDVDGAITSILIMQAPTQGSVIVDEATLLLTYTPNANFFGTDTFTYQTADSLDAKSNTATVLLTVETVNDNPLSNNDEAQTDEEVAVSINVLENDQDIDGELVSQSIIIVTPPKFGTTEVHPSGKITYTPQVDYAGEDFFVYQVSDDQGGVASATVLIQVNNINDAPVALNQAIESNEDDALVFELTGTDVDKDNLVYSLITSPTQGVLTGEAPNLIYQPNENYFGNDSFTFKVNDGTLDSTEATISINILSVNDAPAGNEKTVLAAEDQTTNIVLTGSDVEGDDITFALVTSTKNGTLTGDVPNLAYTPFENYFGEDSFSFEVNDGKLTSTIVNMHIDVKAVNDIPVGDKQSLNVQEDTSISFKLTGSDIDSSVLTFKVIKNPPNGIVSGQPPYLAYTPDGDYNGNDSFTFEVQDGSGKSKPVVIDVTVEPVNDAPLAINDTVSRIDWQAVNIMVLNNDSDIDGDSLKIVGANTKTGSVTWVDSILTYTPAAGFNGSAVVEYQISDGFGGLDSALVLIDINVPSSELPKITPPNDIEADASGLFTQVDIGVATAVDKDGNSLPVTLVDNNTFFKPGVSTVFWQAIDENNQTVVISQKINMAPLISLSKEQKAVEGFAVKVDLMLNGLAPRYPLSIPYKVSGTAETFVDHDLTNGTLVIESGTHGEIAFNVFTDELAEEDETVIIELGSGVNRSEQYIHTVTISENTILPKVRLMVEQNAQQGSVVNKQTGTVLVSAKVEHPDHDKKYQYKWTNTELLLTDNDDSELTFSFDPSTLNIQNYQVNLELIDLDSQKTIVTKQITIHLDETAATLTSADTDLDGIPDNVEGQLDRDQDGIVDYLDAINECNVLPSNIASVTNFLIEGQSGGCLRLGNRAFKNQITGALIENGAIDDIGAQNTGGVYDFIVEGLSPDGQSYKVVFPQLKPIPANALYRKQVESGDWQDFVLTSTDKVFSTAGEYGYCPPPGEGSWQLGLISGFWCVQVQISDGGPNDADHKINGTIVDPSGVAVIFDGNHQPIAEDDSAQTRINTEITIDVLLNDSDRDNDLLIINPASAVLGNVSVIENKLNYKPAIDFVGTEVVVYAVSDGKGGTDFAEVTIAVSANKTPIAQDDAADTFKGESVIIIVLSNDTDPDGDSLSLVSASASNGNVAINNDGSLTYIPNSEFIGVDEISYRIKDVFNAQANGIVKVTVSEKEEVTPESEKSDSGGALFWLLMLITLIKSRKAFKI</sequence>
<dbReference type="Proteomes" id="UP000198862">
    <property type="component" value="Unassembled WGS sequence"/>
</dbReference>
<accession>A0A1I1DWL5</accession>
<dbReference type="PANTHER" id="PTHR34720">
    <property type="entry name" value="MICROCYSTIN DEPENDENT PROTEIN"/>
    <property type="match status" value="1"/>
</dbReference>
<feature type="signal peptide" evidence="1">
    <location>
        <begin position="1"/>
        <end position="21"/>
    </location>
</feature>
<dbReference type="Gene3D" id="2.60.40.2810">
    <property type="match status" value="7"/>
</dbReference>
<dbReference type="SUPFAM" id="SSF141072">
    <property type="entry name" value="CalX-like"/>
    <property type="match status" value="4"/>
</dbReference>
<dbReference type="PANTHER" id="PTHR34720:SF9">
    <property type="entry name" value="BLR4714 PROTEIN"/>
    <property type="match status" value="1"/>
</dbReference>
<gene>
    <name evidence="2" type="ORF">SAMN02745724_00095</name>
</gene>
<feature type="chain" id="PRO_5011537711" evidence="1">
    <location>
        <begin position="22"/>
        <end position="2008"/>
    </location>
</feature>
<dbReference type="STRING" id="1123010.SAMN02745724_00095"/>